<name>A0ABR6BHI1_9PSEU</name>
<comment type="caution">
    <text evidence="1">The sequence shown here is derived from an EMBL/GenBank/DDBJ whole genome shotgun (WGS) entry which is preliminary data.</text>
</comment>
<dbReference type="EMBL" id="JACJID010000002">
    <property type="protein sequence ID" value="MBA8926034.1"/>
    <property type="molecule type" value="Genomic_DNA"/>
</dbReference>
<evidence type="ECO:0000313" key="1">
    <source>
        <dbReference type="EMBL" id="MBA8926034.1"/>
    </source>
</evidence>
<protein>
    <submittedName>
        <fullName evidence="1">Uncharacterized protein</fullName>
    </submittedName>
</protein>
<gene>
    <name evidence="1" type="ORF">BC739_003233</name>
</gene>
<proteinExistence type="predicted"/>
<organism evidence="1 2">
    <name type="scientific">Kutzneria viridogrisea</name>
    <dbReference type="NCBI Taxonomy" id="47990"/>
    <lineage>
        <taxon>Bacteria</taxon>
        <taxon>Bacillati</taxon>
        <taxon>Actinomycetota</taxon>
        <taxon>Actinomycetes</taxon>
        <taxon>Pseudonocardiales</taxon>
        <taxon>Pseudonocardiaceae</taxon>
        <taxon>Kutzneria</taxon>
    </lineage>
</organism>
<accession>A0ABR6BHI1</accession>
<evidence type="ECO:0000313" key="2">
    <source>
        <dbReference type="Proteomes" id="UP000517916"/>
    </source>
</evidence>
<dbReference type="Proteomes" id="UP000517916">
    <property type="component" value="Unassembled WGS sequence"/>
</dbReference>
<sequence length="38" mass="4385">MNPPHFQDMARVGERGWVVVGETRSRFRAELLAGTRAW</sequence>
<reference evidence="1 2" key="1">
    <citation type="submission" date="2020-08" db="EMBL/GenBank/DDBJ databases">
        <title>Genomic Encyclopedia of Archaeal and Bacterial Type Strains, Phase II (KMG-II): from individual species to whole genera.</title>
        <authorList>
            <person name="Goeker M."/>
        </authorList>
    </citation>
    <scope>NUCLEOTIDE SEQUENCE [LARGE SCALE GENOMIC DNA]</scope>
    <source>
        <strain evidence="1 2">DSM 43850</strain>
    </source>
</reference>
<keyword evidence="2" id="KW-1185">Reference proteome</keyword>